<gene>
    <name evidence="2" type="ORF">C2G38_1386663</name>
</gene>
<name>A0A397V8J7_9GLOM</name>
<dbReference type="Proteomes" id="UP000266673">
    <property type="component" value="Unassembled WGS sequence"/>
</dbReference>
<proteinExistence type="predicted"/>
<keyword evidence="2" id="KW-0808">Transferase</keyword>
<dbReference type="GO" id="GO:0032259">
    <property type="term" value="P:methylation"/>
    <property type="evidence" value="ECO:0007669"/>
    <property type="project" value="UniProtKB-KW"/>
</dbReference>
<dbReference type="SUPFAM" id="SSF53335">
    <property type="entry name" value="S-adenosyl-L-methionine-dependent methyltransferases"/>
    <property type="match status" value="1"/>
</dbReference>
<evidence type="ECO:0000313" key="2">
    <source>
        <dbReference type="EMBL" id="RIB17988.1"/>
    </source>
</evidence>
<sequence length="303" mass="34579">MNEDSSDNSESDTYNDTLLDSFRYINGRRYHNDSEVSYSLPNDEDEANRLNFQHSLLKYAWQGNHSSPVQERLTKGKARVLDVGCGTGRWLLEMSRDYQDSTFIGLDISPMFPDPSETPSNVAFLQCNVNDGIPFPDNTFDFVFQRFFSKYVTAEQWEDVTREIVRVTKPGGWIEFFEDDIEYEEIDHFGLQTLNSIFAAIEAKKGNPHPTAIIPPILQTIPELSNINHKKVSIPIGKWGGKLGELMAKLHIQTFQNFALIMTSTLNISNEIHEDICEVVAQGFDINKVSSATHRWFAQKKIT</sequence>
<protein>
    <submittedName>
        <fullName evidence="2">S-adenosyl-L-methionine-dependent methyltransferase</fullName>
    </submittedName>
</protein>
<keyword evidence="3" id="KW-1185">Reference proteome</keyword>
<dbReference type="GO" id="GO:0008168">
    <property type="term" value="F:methyltransferase activity"/>
    <property type="evidence" value="ECO:0007669"/>
    <property type="project" value="UniProtKB-KW"/>
</dbReference>
<keyword evidence="2" id="KW-0489">Methyltransferase</keyword>
<dbReference type="STRING" id="44941.A0A397V8J7"/>
<dbReference type="PANTHER" id="PTHR43591">
    <property type="entry name" value="METHYLTRANSFERASE"/>
    <property type="match status" value="1"/>
</dbReference>
<reference evidence="2 3" key="1">
    <citation type="submission" date="2018-06" db="EMBL/GenBank/DDBJ databases">
        <title>Comparative genomics reveals the genomic features of Rhizophagus irregularis, R. cerebriforme, R. diaphanum and Gigaspora rosea, and their symbiotic lifestyle signature.</title>
        <authorList>
            <person name="Morin E."/>
            <person name="San Clemente H."/>
            <person name="Chen E.C.H."/>
            <person name="De La Providencia I."/>
            <person name="Hainaut M."/>
            <person name="Kuo A."/>
            <person name="Kohler A."/>
            <person name="Murat C."/>
            <person name="Tang N."/>
            <person name="Roy S."/>
            <person name="Loubradou J."/>
            <person name="Henrissat B."/>
            <person name="Grigoriev I.V."/>
            <person name="Corradi N."/>
            <person name="Roux C."/>
            <person name="Martin F.M."/>
        </authorList>
    </citation>
    <scope>NUCLEOTIDE SEQUENCE [LARGE SCALE GENOMIC DNA]</scope>
    <source>
        <strain evidence="2 3">DAOM 194757</strain>
    </source>
</reference>
<accession>A0A397V8J7</accession>
<evidence type="ECO:0000259" key="1">
    <source>
        <dbReference type="Pfam" id="PF13649"/>
    </source>
</evidence>
<feature type="domain" description="Methyltransferase" evidence="1">
    <location>
        <begin position="80"/>
        <end position="172"/>
    </location>
</feature>
<dbReference type="InterPro" id="IPR041698">
    <property type="entry name" value="Methyltransf_25"/>
</dbReference>
<dbReference type="CDD" id="cd02440">
    <property type="entry name" value="AdoMet_MTases"/>
    <property type="match status" value="1"/>
</dbReference>
<organism evidence="2 3">
    <name type="scientific">Gigaspora rosea</name>
    <dbReference type="NCBI Taxonomy" id="44941"/>
    <lineage>
        <taxon>Eukaryota</taxon>
        <taxon>Fungi</taxon>
        <taxon>Fungi incertae sedis</taxon>
        <taxon>Mucoromycota</taxon>
        <taxon>Glomeromycotina</taxon>
        <taxon>Glomeromycetes</taxon>
        <taxon>Diversisporales</taxon>
        <taxon>Gigasporaceae</taxon>
        <taxon>Gigaspora</taxon>
    </lineage>
</organism>
<dbReference type="EMBL" id="QKWP01000570">
    <property type="protein sequence ID" value="RIB17988.1"/>
    <property type="molecule type" value="Genomic_DNA"/>
</dbReference>
<dbReference type="InterPro" id="IPR029063">
    <property type="entry name" value="SAM-dependent_MTases_sf"/>
</dbReference>
<evidence type="ECO:0000313" key="3">
    <source>
        <dbReference type="Proteomes" id="UP000266673"/>
    </source>
</evidence>
<dbReference type="OrthoDB" id="2013972at2759"/>
<dbReference type="PANTHER" id="PTHR43591:SF24">
    <property type="entry name" value="2-METHOXY-6-POLYPRENYL-1,4-BENZOQUINOL METHYLASE, MITOCHONDRIAL"/>
    <property type="match status" value="1"/>
</dbReference>
<dbReference type="Pfam" id="PF13649">
    <property type="entry name" value="Methyltransf_25"/>
    <property type="match status" value="1"/>
</dbReference>
<dbReference type="Gene3D" id="3.40.50.150">
    <property type="entry name" value="Vaccinia Virus protein VP39"/>
    <property type="match status" value="1"/>
</dbReference>
<comment type="caution">
    <text evidence="2">The sequence shown here is derived from an EMBL/GenBank/DDBJ whole genome shotgun (WGS) entry which is preliminary data.</text>
</comment>
<dbReference type="AlphaFoldDB" id="A0A397V8J7"/>